<sequence>MIRFGDEQYFKELGTYQDAIPLAHAEMIGPVLEARVTALRKLNEKVLSVVEDISQYMMPEWDHRADSQPQEDGTARDVPDRCKYFEGLANECLRALGSASIWPRQSQEGTVHGLLCAINEFKVDPLLGVKEEGCFFCVQKLLEGTFRRSISSLKDEATKVCTLLCLDCVKNGGRPPVDRECRIAHN</sequence>
<name>A0ABR0DXX1_ZASCE</name>
<comment type="caution">
    <text evidence="1">The sequence shown here is derived from an EMBL/GenBank/DDBJ whole genome shotgun (WGS) entry which is preliminary data.</text>
</comment>
<reference evidence="1 2" key="1">
    <citation type="journal article" date="2023" name="G3 (Bethesda)">
        <title>A chromosome-level genome assembly of Zasmidium syzygii isolated from banana leaves.</title>
        <authorList>
            <person name="van Westerhoven A.C."/>
            <person name="Mehrabi R."/>
            <person name="Talebi R."/>
            <person name="Steentjes M.B.F."/>
            <person name="Corcolon B."/>
            <person name="Chong P.A."/>
            <person name="Kema G.H.J."/>
            <person name="Seidl M.F."/>
        </authorList>
    </citation>
    <scope>NUCLEOTIDE SEQUENCE [LARGE SCALE GENOMIC DNA]</scope>
    <source>
        <strain evidence="1 2">P124</strain>
    </source>
</reference>
<proteinExistence type="predicted"/>
<dbReference type="EMBL" id="JAXOVC010000015">
    <property type="protein sequence ID" value="KAK4494028.1"/>
    <property type="molecule type" value="Genomic_DNA"/>
</dbReference>
<organism evidence="1 2">
    <name type="scientific">Zasmidium cellare</name>
    <name type="common">Wine cellar mold</name>
    <name type="synonym">Racodium cellare</name>
    <dbReference type="NCBI Taxonomy" id="395010"/>
    <lineage>
        <taxon>Eukaryota</taxon>
        <taxon>Fungi</taxon>
        <taxon>Dikarya</taxon>
        <taxon>Ascomycota</taxon>
        <taxon>Pezizomycotina</taxon>
        <taxon>Dothideomycetes</taxon>
        <taxon>Dothideomycetidae</taxon>
        <taxon>Mycosphaerellales</taxon>
        <taxon>Mycosphaerellaceae</taxon>
        <taxon>Zasmidium</taxon>
    </lineage>
</organism>
<evidence type="ECO:0000313" key="2">
    <source>
        <dbReference type="Proteomes" id="UP001305779"/>
    </source>
</evidence>
<protein>
    <submittedName>
        <fullName evidence="1">Uncharacterized protein</fullName>
    </submittedName>
</protein>
<dbReference type="Proteomes" id="UP001305779">
    <property type="component" value="Unassembled WGS sequence"/>
</dbReference>
<evidence type="ECO:0000313" key="1">
    <source>
        <dbReference type="EMBL" id="KAK4494028.1"/>
    </source>
</evidence>
<accession>A0ABR0DXX1</accession>
<keyword evidence="2" id="KW-1185">Reference proteome</keyword>
<gene>
    <name evidence="1" type="ORF">PRZ48_015214</name>
</gene>